<evidence type="ECO:0000313" key="6">
    <source>
        <dbReference type="Proteomes" id="UP001187682"/>
    </source>
</evidence>
<name>A0AAE8MUF0_9PEZI</name>
<dbReference type="Proteomes" id="UP001187682">
    <property type="component" value="Unassembled WGS sequence"/>
</dbReference>
<dbReference type="GO" id="GO:0005525">
    <property type="term" value="F:GTP binding"/>
    <property type="evidence" value="ECO:0007669"/>
    <property type="project" value="UniProtKB-KW"/>
</dbReference>
<keyword evidence="6" id="KW-1185">Reference proteome</keyword>
<dbReference type="Gene3D" id="1.10.1580.10">
    <property type="match status" value="1"/>
</dbReference>
<dbReference type="PANTHER" id="PTHR45782">
    <property type="entry name" value="MITOCHONDRIAL RIBOSOME-ASSOCIATED GTPASE 1"/>
    <property type="match status" value="1"/>
</dbReference>
<sequence>MSKQWTRHLQTAALSASASALVPPVIQPFVPRATYNVPADIIRSYYLGHHAAGLREIATKLPTIGLVLECRDFRVPLTSWNPLLERTLLGPRRVVVYTKSDLGAENVGARRALQELHRSRPGESAVFVGKGTSKKVLLKAIRDAAIEENSLTGMRTFVVGMPNVGKSTLLNSLRKEGMGLKSKVAMTNNHPGVTRKLGTPVRILGGKVDDPAGLLGEGVFIVDTPGVFMPYVSDGESMLRLALVHGIKDNLVPTEIVADYLLYKLNQWDPALYAKFSAPTNDVREFLQGVAKRTGKHHKSRAGVDLQAAMWVIEQWRNGHLGRYILDDVNAASIAAKKAELNVETLSMNQARKREKEMRKARQEAKRGG</sequence>
<dbReference type="GO" id="GO:0003924">
    <property type="term" value="F:GTPase activity"/>
    <property type="evidence" value="ECO:0007669"/>
    <property type="project" value="TreeGrafter"/>
</dbReference>
<protein>
    <submittedName>
        <fullName evidence="5">Related to MTG1 Peripheral GTPase of the mitochondrial inner membrane, essential for respiratory competence</fullName>
    </submittedName>
</protein>
<dbReference type="GO" id="GO:0032543">
    <property type="term" value="P:mitochondrial translation"/>
    <property type="evidence" value="ECO:0007669"/>
    <property type="project" value="TreeGrafter"/>
</dbReference>
<dbReference type="SUPFAM" id="SSF52540">
    <property type="entry name" value="P-loop containing nucleoside triphosphate hydrolases"/>
    <property type="match status" value="1"/>
</dbReference>
<evidence type="ECO:0000256" key="1">
    <source>
        <dbReference type="ARBA" id="ARBA00022741"/>
    </source>
</evidence>
<dbReference type="InterPro" id="IPR006073">
    <property type="entry name" value="GTP-bd"/>
</dbReference>
<accession>A0AAE8MUF0</accession>
<dbReference type="AlphaFoldDB" id="A0AAE8MUF0"/>
<dbReference type="InterPro" id="IPR027417">
    <property type="entry name" value="P-loop_NTPase"/>
</dbReference>
<feature type="region of interest" description="Disordered" evidence="3">
    <location>
        <begin position="350"/>
        <end position="369"/>
    </location>
</feature>
<feature type="domain" description="G" evidence="4">
    <location>
        <begin position="157"/>
        <end position="236"/>
    </location>
</feature>
<evidence type="ECO:0000256" key="2">
    <source>
        <dbReference type="ARBA" id="ARBA00023134"/>
    </source>
</evidence>
<gene>
    <name evidence="5" type="ORF">DNG_02680</name>
</gene>
<evidence type="ECO:0000256" key="3">
    <source>
        <dbReference type="SAM" id="MobiDB-lite"/>
    </source>
</evidence>
<keyword evidence="1" id="KW-0547">Nucleotide-binding</keyword>
<dbReference type="Pfam" id="PF01926">
    <property type="entry name" value="MMR_HSR1"/>
    <property type="match status" value="1"/>
</dbReference>
<dbReference type="Gene3D" id="3.40.50.300">
    <property type="entry name" value="P-loop containing nucleotide triphosphate hydrolases"/>
    <property type="match status" value="1"/>
</dbReference>
<comment type="caution">
    <text evidence="5">The sequence shown here is derived from an EMBL/GenBank/DDBJ whole genome shotgun (WGS) entry which is preliminary data.</text>
</comment>
<feature type="compositionally biased region" description="Basic and acidic residues" evidence="3">
    <location>
        <begin position="352"/>
        <end position="369"/>
    </location>
</feature>
<dbReference type="GO" id="GO:0005739">
    <property type="term" value="C:mitochondrion"/>
    <property type="evidence" value="ECO:0007669"/>
    <property type="project" value="TreeGrafter"/>
</dbReference>
<evidence type="ECO:0000313" key="5">
    <source>
        <dbReference type="EMBL" id="SPN99828.1"/>
    </source>
</evidence>
<proteinExistence type="predicted"/>
<dbReference type="PANTHER" id="PTHR45782:SF4">
    <property type="entry name" value="MITOCHONDRIAL RIBOSOME-ASSOCIATED GTPASE 1"/>
    <property type="match status" value="1"/>
</dbReference>
<keyword evidence="2" id="KW-0342">GTP-binding</keyword>
<reference evidence="5" key="1">
    <citation type="submission" date="2018-03" db="EMBL/GenBank/DDBJ databases">
        <authorList>
            <person name="Guldener U."/>
        </authorList>
    </citation>
    <scope>NUCLEOTIDE SEQUENCE</scope>
</reference>
<dbReference type="EMBL" id="ONZQ02000003">
    <property type="protein sequence ID" value="SPN99828.1"/>
    <property type="molecule type" value="Genomic_DNA"/>
</dbReference>
<dbReference type="InterPro" id="IPR023179">
    <property type="entry name" value="GTP-bd_ortho_bundle_sf"/>
</dbReference>
<evidence type="ECO:0000259" key="4">
    <source>
        <dbReference type="Pfam" id="PF01926"/>
    </source>
</evidence>
<organism evidence="5 6">
    <name type="scientific">Cephalotrichum gorgonifer</name>
    <dbReference type="NCBI Taxonomy" id="2041049"/>
    <lineage>
        <taxon>Eukaryota</taxon>
        <taxon>Fungi</taxon>
        <taxon>Dikarya</taxon>
        <taxon>Ascomycota</taxon>
        <taxon>Pezizomycotina</taxon>
        <taxon>Sordariomycetes</taxon>
        <taxon>Hypocreomycetidae</taxon>
        <taxon>Microascales</taxon>
        <taxon>Microascaceae</taxon>
        <taxon>Cephalotrichum</taxon>
    </lineage>
</organism>